<comment type="caution">
    <text evidence="1">The sequence shown here is derived from an EMBL/GenBank/DDBJ whole genome shotgun (WGS) entry which is preliminary data.</text>
</comment>
<proteinExistence type="predicted"/>
<keyword evidence="1" id="KW-0496">Mitochondrion</keyword>
<reference evidence="1" key="1">
    <citation type="journal article" date="2015" name="Genome Biol. Evol.">
        <title>Organellar Genomes of White Spruce (Picea glauca): Assembly and Annotation.</title>
        <authorList>
            <person name="Jackman S.D."/>
            <person name="Warren R.L."/>
            <person name="Gibb E.A."/>
            <person name="Vandervalk B.P."/>
            <person name="Mohamadi H."/>
            <person name="Chu J."/>
            <person name="Raymond A."/>
            <person name="Pleasance S."/>
            <person name="Coope R."/>
            <person name="Wildung M.R."/>
            <person name="Ritland C.E."/>
            <person name="Bousquet J."/>
            <person name="Jones S.J."/>
            <person name="Bohlmann J."/>
            <person name="Birol I."/>
        </authorList>
    </citation>
    <scope>NUCLEOTIDE SEQUENCE [LARGE SCALE GENOMIC DNA]</scope>
    <source>
        <tissue evidence="1">Flushing bud</tissue>
    </source>
</reference>
<accession>A0A101LZU3</accession>
<evidence type="ECO:0000313" key="1">
    <source>
        <dbReference type="EMBL" id="KUM48370.1"/>
    </source>
</evidence>
<dbReference type="AlphaFoldDB" id="A0A101LZU3"/>
<dbReference type="EMBL" id="LKAM01000006">
    <property type="protein sequence ID" value="KUM48370.1"/>
    <property type="molecule type" value="Genomic_DNA"/>
</dbReference>
<sequence length="45" mass="4976">MLMLLVLPPLLLPLSLLPVLLPLSLSLPLYPPPRLLALLLIQLQL</sequence>
<organism evidence="1">
    <name type="scientific">Picea glauca</name>
    <name type="common">White spruce</name>
    <name type="synonym">Pinus glauca</name>
    <dbReference type="NCBI Taxonomy" id="3330"/>
    <lineage>
        <taxon>Eukaryota</taxon>
        <taxon>Viridiplantae</taxon>
        <taxon>Streptophyta</taxon>
        <taxon>Embryophyta</taxon>
        <taxon>Tracheophyta</taxon>
        <taxon>Spermatophyta</taxon>
        <taxon>Pinopsida</taxon>
        <taxon>Pinidae</taxon>
        <taxon>Conifers I</taxon>
        <taxon>Pinales</taxon>
        <taxon>Pinaceae</taxon>
        <taxon>Picea</taxon>
    </lineage>
</organism>
<gene>
    <name evidence="1" type="ORF">ABT39_MTgene5370</name>
</gene>
<name>A0A101LZU3_PICGL</name>
<geneLocation type="mitochondrion" evidence="1"/>
<protein>
    <submittedName>
        <fullName evidence="1">Uncharacterized protein</fullName>
    </submittedName>
</protein>